<dbReference type="Proteomes" id="UP000776252">
    <property type="component" value="Unassembled WGS sequence"/>
</dbReference>
<feature type="transmembrane region" description="Helical" evidence="1">
    <location>
        <begin position="30"/>
        <end position="50"/>
    </location>
</feature>
<dbReference type="EMBL" id="JAHLDV010000004">
    <property type="protein sequence ID" value="MBU3158794.1"/>
    <property type="molecule type" value="Genomic_DNA"/>
</dbReference>
<keyword evidence="1" id="KW-0812">Transmembrane</keyword>
<keyword evidence="1" id="KW-0472">Membrane</keyword>
<proteinExistence type="predicted"/>
<sequence>MFLLIIILYIIVMFFEGTSLLKEKNNGKTIFYFSLIIFSMTISILLSLGVQIPSPSNTIKDIVVSIFGKSD</sequence>
<name>A0ABS6BPF3_9CLOT</name>
<reference evidence="2 3" key="1">
    <citation type="submission" date="2021-06" db="EMBL/GenBank/DDBJ databases">
        <title>Clostridia strains as spoilage organisms.</title>
        <authorList>
            <person name="Wambui J."/>
            <person name="Stephan R."/>
            <person name="Stevens M.J.A."/>
        </authorList>
    </citation>
    <scope>NUCLEOTIDE SEQUENCE [LARGE SCALE GENOMIC DNA]</scope>
    <source>
        <strain evidence="2 3">DSM 14204</strain>
    </source>
</reference>
<gene>
    <name evidence="2" type="ORF">KPL37_03265</name>
</gene>
<evidence type="ECO:0000313" key="3">
    <source>
        <dbReference type="Proteomes" id="UP000776252"/>
    </source>
</evidence>
<keyword evidence="1" id="KW-1133">Transmembrane helix</keyword>
<protein>
    <submittedName>
        <fullName evidence="2">Uncharacterized protein</fullName>
    </submittedName>
</protein>
<evidence type="ECO:0000256" key="1">
    <source>
        <dbReference type="SAM" id="Phobius"/>
    </source>
</evidence>
<keyword evidence="3" id="KW-1185">Reference proteome</keyword>
<comment type="caution">
    <text evidence="2">The sequence shown here is derived from an EMBL/GenBank/DDBJ whole genome shotgun (WGS) entry which is preliminary data.</text>
</comment>
<accession>A0ABS6BPF3</accession>
<dbReference type="RefSeq" id="WP_216146001.1">
    <property type="nucleotide sequence ID" value="NZ_JAHLDV010000004.1"/>
</dbReference>
<evidence type="ECO:0000313" key="2">
    <source>
        <dbReference type="EMBL" id="MBU3158794.1"/>
    </source>
</evidence>
<organism evidence="2 3">
    <name type="scientific">Clostridium frigoris</name>
    <dbReference type="NCBI Taxonomy" id="205327"/>
    <lineage>
        <taxon>Bacteria</taxon>
        <taxon>Bacillati</taxon>
        <taxon>Bacillota</taxon>
        <taxon>Clostridia</taxon>
        <taxon>Eubacteriales</taxon>
        <taxon>Clostridiaceae</taxon>
        <taxon>Clostridium</taxon>
    </lineage>
</organism>